<dbReference type="eggNOG" id="COG1106">
    <property type="taxonomic scope" value="Bacteria"/>
</dbReference>
<sequence length="374" mass="42839">MIENIEFENFKCFERFSVEKLQRVNLIGGKNNIGKTAFLEGIELLAKPKSGFGMCIVTSEILRRRQLKPGFMPQTQSHINELDFDLFNSLGKEIIIKGDISEIKIKFIPAGEVIESQTIQSFLPNTFNFNPLAPQIFQVLPSNQPKTASVQSVEFSYNNETLAVPLQNIININNNNLLVIIRDSKHTLPNVNFISSCSTDETLLTEFYGKVTELDKEEEIDRLINEFDENILKLKAIYGINSATFKLKLKNNNSLIPLSSFGEGINRYIAILCAIWASQDGYLLIDEFENGIHYTNYQRLWRIIFETSKKANCQIFATTHSKECIEAFNEANQENEGVYLELYRVQKKNSISVMKRDYDQLRYSLTHGSEIRGE</sequence>
<name>M1E4D7_9BACT</name>
<protein>
    <recommendedName>
        <fullName evidence="1">Endonuclease GajA/Old nuclease/RecF-like AAA domain-containing protein</fullName>
    </recommendedName>
</protein>
<dbReference type="InterPro" id="IPR041685">
    <property type="entry name" value="AAA_GajA/Old/RecF-like"/>
</dbReference>
<dbReference type="GO" id="GO:0016887">
    <property type="term" value="F:ATP hydrolysis activity"/>
    <property type="evidence" value="ECO:0007669"/>
    <property type="project" value="InterPro"/>
</dbReference>
<dbReference type="EMBL" id="CP002690">
    <property type="protein sequence ID" value="AEE14047.1"/>
    <property type="molecule type" value="Genomic_DNA"/>
</dbReference>
<keyword evidence="3" id="KW-1185">Reference proteome</keyword>
<proteinExistence type="predicted"/>
<dbReference type="Pfam" id="PF13175">
    <property type="entry name" value="AAA_15"/>
    <property type="match status" value="1"/>
</dbReference>
<dbReference type="RefSeq" id="WP_013755776.1">
    <property type="nucleotide sequence ID" value="NC_015499.1"/>
</dbReference>
<evidence type="ECO:0000313" key="3">
    <source>
        <dbReference type="Proteomes" id="UP000011765"/>
    </source>
</evidence>
<gene>
    <name evidence="2" type="ORF">Thena_0403</name>
</gene>
<organism evidence="2 3">
    <name type="scientific">Thermodesulfobium narugense DSM 14796</name>
    <dbReference type="NCBI Taxonomy" id="747365"/>
    <lineage>
        <taxon>Bacteria</taxon>
        <taxon>Pseudomonadati</taxon>
        <taxon>Thermodesulfobiota</taxon>
        <taxon>Thermodesulfobiia</taxon>
        <taxon>Thermodesulfobiales</taxon>
        <taxon>Thermodesulfobiaceae</taxon>
        <taxon>Thermodesulfobium</taxon>
    </lineage>
</organism>
<evidence type="ECO:0000313" key="2">
    <source>
        <dbReference type="EMBL" id="AEE14047.1"/>
    </source>
</evidence>
<feature type="domain" description="Endonuclease GajA/Old nuclease/RecF-like AAA" evidence="1">
    <location>
        <begin position="201"/>
        <end position="325"/>
    </location>
</feature>
<reference evidence="2 3" key="1">
    <citation type="submission" date="2011-04" db="EMBL/GenBank/DDBJ databases">
        <title>The complete genome of Thermodesulfobium narugense DSM 14796.</title>
        <authorList>
            <consortium name="US DOE Joint Genome Institute (JGI-PGF)"/>
            <person name="Lucas S."/>
            <person name="Han J."/>
            <person name="Lapidus A."/>
            <person name="Bruce D."/>
            <person name="Goodwin L."/>
            <person name="Pitluck S."/>
            <person name="Peters L."/>
            <person name="Kyrpides N."/>
            <person name="Mavromatis K."/>
            <person name="Pagani I."/>
            <person name="Ivanova N."/>
            <person name="Ovchinnikova G."/>
            <person name="Zhang X."/>
            <person name="Saunders L."/>
            <person name="Detter J.C."/>
            <person name="Tapia R."/>
            <person name="Han C."/>
            <person name="Land M."/>
            <person name="Hauser L."/>
            <person name="Markowitz V."/>
            <person name="Cheng J.-F."/>
            <person name="Hugenholtz P."/>
            <person name="Woyke T."/>
            <person name="Wu D."/>
            <person name="Spring S."/>
            <person name="Schroeder M."/>
            <person name="Brambilla E."/>
            <person name="Klenk H.-P."/>
            <person name="Eisen J.A."/>
        </authorList>
    </citation>
    <scope>NUCLEOTIDE SEQUENCE [LARGE SCALE GENOMIC DNA]</scope>
    <source>
        <strain evidence="2 3">DSM 14796</strain>
    </source>
</reference>
<dbReference type="HOGENOM" id="CLU_063816_1_0_9"/>
<dbReference type="OrthoDB" id="9801813at2"/>
<dbReference type="AlphaFoldDB" id="M1E4D7"/>
<dbReference type="GO" id="GO:0005524">
    <property type="term" value="F:ATP binding"/>
    <property type="evidence" value="ECO:0007669"/>
    <property type="project" value="InterPro"/>
</dbReference>
<dbReference type="SUPFAM" id="SSF52540">
    <property type="entry name" value="P-loop containing nucleoside triphosphate hydrolases"/>
    <property type="match status" value="1"/>
</dbReference>
<dbReference type="PANTHER" id="PTHR43581:SF4">
    <property type="entry name" value="ATP_GTP PHOSPHATASE"/>
    <property type="match status" value="1"/>
</dbReference>
<dbReference type="Proteomes" id="UP000011765">
    <property type="component" value="Chromosome"/>
</dbReference>
<dbReference type="PANTHER" id="PTHR43581">
    <property type="entry name" value="ATP/GTP PHOSPHATASE"/>
    <property type="match status" value="1"/>
</dbReference>
<accession>M1E4D7</accession>
<dbReference type="STRING" id="747365.Thena_0403"/>
<dbReference type="Gene3D" id="3.40.50.300">
    <property type="entry name" value="P-loop containing nucleotide triphosphate hydrolases"/>
    <property type="match status" value="1"/>
</dbReference>
<dbReference type="KEGG" id="tnr:Thena_0403"/>
<dbReference type="InterPro" id="IPR051396">
    <property type="entry name" value="Bact_Antivir_Def_Nuclease"/>
</dbReference>
<dbReference type="InterPro" id="IPR027417">
    <property type="entry name" value="P-loop_NTPase"/>
</dbReference>
<evidence type="ECO:0000259" key="1">
    <source>
        <dbReference type="Pfam" id="PF13175"/>
    </source>
</evidence>